<keyword evidence="1" id="KW-0812">Transmembrane</keyword>
<accession>A0A3N2Q6S0</accession>
<feature type="signal peptide" evidence="2">
    <location>
        <begin position="1"/>
        <end position="25"/>
    </location>
</feature>
<proteinExistence type="predicted"/>
<keyword evidence="2" id="KW-0732">Signal</keyword>
<dbReference type="Proteomes" id="UP000272025">
    <property type="component" value="Unassembled WGS sequence"/>
</dbReference>
<feature type="chain" id="PRO_5018029988" evidence="2">
    <location>
        <begin position="26"/>
        <end position="277"/>
    </location>
</feature>
<evidence type="ECO:0000256" key="2">
    <source>
        <dbReference type="SAM" id="SignalP"/>
    </source>
</evidence>
<dbReference type="GeneID" id="39575132"/>
<keyword evidence="4" id="KW-1185">Reference proteome</keyword>
<evidence type="ECO:0000313" key="3">
    <source>
        <dbReference type="EMBL" id="ROT42315.1"/>
    </source>
</evidence>
<keyword evidence="1" id="KW-0472">Membrane</keyword>
<dbReference type="AlphaFoldDB" id="A0A3N2Q6S0"/>
<sequence>MQFTSLHSPTLSMLFFLVRLCYIKSHLERPFVPKLTPPTTAHDFLQGMANSPAQNTPLSSLDQYAKSNHFRDMATLTLTKTVNYLTTPSFYLCHRNGIDEQMILLHGSILLGILVAVCCYLWLWEPNAHLPGHTSYQILLPVLQCIWPAIRYFSLAVGGIYSLGVRALLLLCVDLPDVMDKRVDRYCWRLRGAPERYVPKKLKHVNLADREEVDAYWDMHAPKFNDVFDVDEAETVRPACGGAMGKSDGCDTIYRKQLRLRSAQARVMRHHSRSKSW</sequence>
<name>A0A3N2Q6S0_SODAK</name>
<evidence type="ECO:0000256" key="1">
    <source>
        <dbReference type="SAM" id="Phobius"/>
    </source>
</evidence>
<keyword evidence="1" id="KW-1133">Transmembrane helix</keyword>
<feature type="transmembrane region" description="Helical" evidence="1">
    <location>
        <begin position="149"/>
        <end position="173"/>
    </location>
</feature>
<organism evidence="3 4">
    <name type="scientific">Sodiomyces alkalinus (strain CBS 110278 / VKM F-3762 / F11)</name>
    <name type="common">Alkaliphilic filamentous fungus</name>
    <dbReference type="NCBI Taxonomy" id="1314773"/>
    <lineage>
        <taxon>Eukaryota</taxon>
        <taxon>Fungi</taxon>
        <taxon>Dikarya</taxon>
        <taxon>Ascomycota</taxon>
        <taxon>Pezizomycotina</taxon>
        <taxon>Sordariomycetes</taxon>
        <taxon>Hypocreomycetidae</taxon>
        <taxon>Glomerellales</taxon>
        <taxon>Plectosphaerellaceae</taxon>
        <taxon>Sodiomyces</taxon>
    </lineage>
</organism>
<gene>
    <name evidence="3" type="ORF">SODALDRAFT_12485</name>
</gene>
<feature type="transmembrane region" description="Helical" evidence="1">
    <location>
        <begin position="103"/>
        <end position="123"/>
    </location>
</feature>
<reference evidence="3 4" key="1">
    <citation type="journal article" date="2018" name="Mol. Ecol.">
        <title>The obligate alkalophilic soda-lake fungus Sodiomyces alkalinus has shifted to a protein diet.</title>
        <authorList>
            <person name="Grum-Grzhimaylo A.A."/>
            <person name="Falkoski D.L."/>
            <person name="van den Heuvel J."/>
            <person name="Valero-Jimenez C.A."/>
            <person name="Min B."/>
            <person name="Choi I.G."/>
            <person name="Lipzen A."/>
            <person name="Daum C.G."/>
            <person name="Aanen D.K."/>
            <person name="Tsang A."/>
            <person name="Henrissat B."/>
            <person name="Bilanenko E.N."/>
            <person name="de Vries R.P."/>
            <person name="van Kan J.A.L."/>
            <person name="Grigoriev I.V."/>
            <person name="Debets A.J.M."/>
        </authorList>
    </citation>
    <scope>NUCLEOTIDE SEQUENCE [LARGE SCALE GENOMIC DNA]</scope>
    <source>
        <strain evidence="3 4">F11</strain>
    </source>
</reference>
<dbReference type="RefSeq" id="XP_028470121.1">
    <property type="nucleotide sequence ID" value="XM_028606654.1"/>
</dbReference>
<dbReference type="EMBL" id="ML119051">
    <property type="protein sequence ID" value="ROT42315.1"/>
    <property type="molecule type" value="Genomic_DNA"/>
</dbReference>
<protein>
    <submittedName>
        <fullName evidence="3">Uncharacterized protein</fullName>
    </submittedName>
</protein>
<evidence type="ECO:0000313" key="4">
    <source>
        <dbReference type="Proteomes" id="UP000272025"/>
    </source>
</evidence>